<accession>A0A9D2PFP5</accession>
<dbReference type="PROSITE" id="PS51387">
    <property type="entry name" value="FAD_PCMH"/>
    <property type="match status" value="1"/>
</dbReference>
<evidence type="ECO:0000256" key="2">
    <source>
        <dbReference type="ARBA" id="ARBA00022827"/>
    </source>
</evidence>
<proteinExistence type="predicted"/>
<feature type="domain" description="FAD-binding PCMH-type" evidence="4">
    <location>
        <begin position="1"/>
        <end position="162"/>
    </location>
</feature>
<name>A0A9D2PFP5_9FIRM</name>
<dbReference type="Proteomes" id="UP000823883">
    <property type="component" value="Unassembled WGS sequence"/>
</dbReference>
<dbReference type="EMBL" id="DWWL01000065">
    <property type="protein sequence ID" value="HJC48384.1"/>
    <property type="molecule type" value="Genomic_DNA"/>
</dbReference>
<evidence type="ECO:0000313" key="6">
    <source>
        <dbReference type="Proteomes" id="UP000823883"/>
    </source>
</evidence>
<dbReference type="AlphaFoldDB" id="A0A9D2PFP5"/>
<evidence type="ECO:0000256" key="1">
    <source>
        <dbReference type="ARBA" id="ARBA00022630"/>
    </source>
</evidence>
<reference evidence="5" key="2">
    <citation type="submission" date="2021-04" db="EMBL/GenBank/DDBJ databases">
        <authorList>
            <person name="Gilroy R."/>
        </authorList>
    </citation>
    <scope>NUCLEOTIDE SEQUENCE</scope>
    <source>
        <strain evidence="5">CHK183-5548</strain>
    </source>
</reference>
<dbReference type="SUPFAM" id="SSF55447">
    <property type="entry name" value="CO dehydrogenase flavoprotein C-terminal domain-like"/>
    <property type="match status" value="1"/>
</dbReference>
<keyword evidence="3" id="KW-0560">Oxidoreductase</keyword>
<dbReference type="PANTHER" id="PTHR42659">
    <property type="entry name" value="XANTHINE DEHYDROGENASE SUBUNIT C-RELATED"/>
    <property type="match status" value="1"/>
</dbReference>
<dbReference type="InterPro" id="IPR036683">
    <property type="entry name" value="CO_DH_flav_C_dom_sf"/>
</dbReference>
<evidence type="ECO:0000313" key="5">
    <source>
        <dbReference type="EMBL" id="HJC48384.1"/>
    </source>
</evidence>
<dbReference type="Gene3D" id="3.30.465.10">
    <property type="match status" value="1"/>
</dbReference>
<sequence length="255" mass="28712">MFRAREYVKVKSLEEAWSLNQKRSSVLVGGMMWLKMGNGQKGTVIDLSGLGLDEIEETEDAFVIGCMCTLRQLELHEGLNREFDGVFRECVRHIVGVQFRNGATVGGSVFGRYGFSDVLTCLMALDTEVELYRGGRIPLEQFADMPYDRDILVRIRVRKDGRRAGYASQRNTETDFPVIACALAKKGDQWKVSVGARPKRAQSVIICGDMSPEKLAEEAAGQFSYGSNLRGSEEYRRHLAQVYIRRLAKQLEKEA</sequence>
<dbReference type="GO" id="GO:0071949">
    <property type="term" value="F:FAD binding"/>
    <property type="evidence" value="ECO:0007669"/>
    <property type="project" value="InterPro"/>
</dbReference>
<dbReference type="InterPro" id="IPR005107">
    <property type="entry name" value="CO_DH_flav_C"/>
</dbReference>
<dbReference type="InterPro" id="IPR002346">
    <property type="entry name" value="Mopterin_DH_FAD-bd"/>
</dbReference>
<dbReference type="InterPro" id="IPR016166">
    <property type="entry name" value="FAD-bd_PCMH"/>
</dbReference>
<keyword evidence="1" id="KW-0285">Flavoprotein</keyword>
<dbReference type="SUPFAM" id="SSF56176">
    <property type="entry name" value="FAD-binding/transporter-associated domain-like"/>
    <property type="match status" value="1"/>
</dbReference>
<evidence type="ECO:0000259" key="4">
    <source>
        <dbReference type="PROSITE" id="PS51387"/>
    </source>
</evidence>
<organism evidence="5 6">
    <name type="scientific">Candidatus Lachnoclostridium pullistercoris</name>
    <dbReference type="NCBI Taxonomy" id="2838632"/>
    <lineage>
        <taxon>Bacteria</taxon>
        <taxon>Bacillati</taxon>
        <taxon>Bacillota</taxon>
        <taxon>Clostridia</taxon>
        <taxon>Lachnospirales</taxon>
        <taxon>Lachnospiraceae</taxon>
    </lineage>
</organism>
<dbReference type="Gene3D" id="3.30.390.50">
    <property type="entry name" value="CO dehydrogenase flavoprotein, C-terminal domain"/>
    <property type="match status" value="1"/>
</dbReference>
<evidence type="ECO:0000256" key="3">
    <source>
        <dbReference type="ARBA" id="ARBA00023002"/>
    </source>
</evidence>
<dbReference type="PANTHER" id="PTHR42659:SF2">
    <property type="entry name" value="XANTHINE DEHYDROGENASE SUBUNIT C-RELATED"/>
    <property type="match status" value="1"/>
</dbReference>
<dbReference type="InterPro" id="IPR036318">
    <property type="entry name" value="FAD-bd_PCMH-like_sf"/>
</dbReference>
<dbReference type="GO" id="GO:0016491">
    <property type="term" value="F:oxidoreductase activity"/>
    <property type="evidence" value="ECO:0007669"/>
    <property type="project" value="UniProtKB-KW"/>
</dbReference>
<dbReference type="InterPro" id="IPR016169">
    <property type="entry name" value="FAD-bd_PCMH_sub2"/>
</dbReference>
<gene>
    <name evidence="5" type="ORF">IAA04_10070</name>
</gene>
<dbReference type="Pfam" id="PF00941">
    <property type="entry name" value="FAD_binding_5"/>
    <property type="match status" value="1"/>
</dbReference>
<keyword evidence="2" id="KW-0274">FAD</keyword>
<protein>
    <submittedName>
        <fullName evidence="5">FAD binding domain-containing protein</fullName>
    </submittedName>
</protein>
<dbReference type="SMART" id="SM01092">
    <property type="entry name" value="CO_deh_flav_C"/>
    <property type="match status" value="1"/>
</dbReference>
<dbReference type="InterPro" id="IPR051312">
    <property type="entry name" value="Diverse_Substr_Oxidored"/>
</dbReference>
<comment type="caution">
    <text evidence="5">The sequence shown here is derived from an EMBL/GenBank/DDBJ whole genome shotgun (WGS) entry which is preliminary data.</text>
</comment>
<reference evidence="5" key="1">
    <citation type="journal article" date="2021" name="PeerJ">
        <title>Extensive microbial diversity within the chicken gut microbiome revealed by metagenomics and culture.</title>
        <authorList>
            <person name="Gilroy R."/>
            <person name="Ravi A."/>
            <person name="Getino M."/>
            <person name="Pursley I."/>
            <person name="Horton D.L."/>
            <person name="Alikhan N.F."/>
            <person name="Baker D."/>
            <person name="Gharbi K."/>
            <person name="Hall N."/>
            <person name="Watson M."/>
            <person name="Adriaenssens E.M."/>
            <person name="Foster-Nyarko E."/>
            <person name="Jarju S."/>
            <person name="Secka A."/>
            <person name="Antonio M."/>
            <person name="Oren A."/>
            <person name="Chaudhuri R.R."/>
            <person name="La Ragione R."/>
            <person name="Hildebrand F."/>
            <person name="Pallen M.J."/>
        </authorList>
    </citation>
    <scope>NUCLEOTIDE SEQUENCE</scope>
    <source>
        <strain evidence="5">CHK183-5548</strain>
    </source>
</reference>